<gene>
    <name evidence="2" type="ORF">SDC9_161204</name>
</gene>
<reference evidence="2" key="1">
    <citation type="submission" date="2019-08" db="EMBL/GenBank/DDBJ databases">
        <authorList>
            <person name="Kucharzyk K."/>
            <person name="Murdoch R.W."/>
            <person name="Higgins S."/>
            <person name="Loffler F."/>
        </authorList>
    </citation>
    <scope>NUCLEOTIDE SEQUENCE</scope>
</reference>
<dbReference type="AlphaFoldDB" id="A0A645FHK2"/>
<organism evidence="2">
    <name type="scientific">bioreactor metagenome</name>
    <dbReference type="NCBI Taxonomy" id="1076179"/>
    <lineage>
        <taxon>unclassified sequences</taxon>
        <taxon>metagenomes</taxon>
        <taxon>ecological metagenomes</taxon>
    </lineage>
</organism>
<evidence type="ECO:0000313" key="2">
    <source>
        <dbReference type="EMBL" id="MPN13878.1"/>
    </source>
</evidence>
<name>A0A645FHK2_9ZZZZ</name>
<dbReference type="PROSITE" id="PS51707">
    <property type="entry name" value="CYTH"/>
    <property type="match status" value="1"/>
</dbReference>
<protein>
    <recommendedName>
        <fullName evidence="1">CYTH domain-containing protein</fullName>
    </recommendedName>
</protein>
<accession>A0A645FHK2</accession>
<sequence>MSASIIGIGLNVNQKIFHSDAPNPYSMYIADGLERNLEVELESLVGHIFEFYTKLKSESCFAHEMEKNYHENLYRLNEFHEYEMANEQRRIKAKIIGVNQYACLLLETEDGEVNNYAFKEIKYIL</sequence>
<feature type="domain" description="CYTH" evidence="1">
    <location>
        <begin position="36"/>
        <end position="125"/>
    </location>
</feature>
<comment type="caution">
    <text evidence="2">The sequence shown here is derived from an EMBL/GenBank/DDBJ whole genome shotgun (WGS) entry which is preliminary data.</text>
</comment>
<proteinExistence type="predicted"/>
<evidence type="ECO:0000259" key="1">
    <source>
        <dbReference type="PROSITE" id="PS51707"/>
    </source>
</evidence>
<dbReference type="InterPro" id="IPR023577">
    <property type="entry name" value="CYTH_domain"/>
</dbReference>
<dbReference type="EMBL" id="VSSQ01060432">
    <property type="protein sequence ID" value="MPN13878.1"/>
    <property type="molecule type" value="Genomic_DNA"/>
</dbReference>